<feature type="transmembrane region" description="Helical" evidence="1">
    <location>
        <begin position="91"/>
        <end position="114"/>
    </location>
</feature>
<accession>A0A248VV52</accession>
<keyword evidence="3" id="KW-1185">Reference proteome</keyword>
<feature type="transmembrane region" description="Helical" evidence="1">
    <location>
        <begin position="12"/>
        <end position="30"/>
    </location>
</feature>
<evidence type="ECO:0000313" key="2">
    <source>
        <dbReference type="EMBL" id="ASW02392.1"/>
    </source>
</evidence>
<evidence type="ECO:0008006" key="4">
    <source>
        <dbReference type="Google" id="ProtNLM"/>
    </source>
</evidence>
<keyword evidence="1" id="KW-0812">Transmembrane</keyword>
<evidence type="ECO:0000313" key="3">
    <source>
        <dbReference type="Proteomes" id="UP000215158"/>
    </source>
</evidence>
<organism evidence="2 3">
    <name type="scientific">Paraburkholderia aromaticivorans</name>
    <dbReference type="NCBI Taxonomy" id="2026199"/>
    <lineage>
        <taxon>Bacteria</taxon>
        <taxon>Pseudomonadati</taxon>
        <taxon>Pseudomonadota</taxon>
        <taxon>Betaproteobacteria</taxon>
        <taxon>Burkholderiales</taxon>
        <taxon>Burkholderiaceae</taxon>
        <taxon>Paraburkholderia</taxon>
    </lineage>
</organism>
<proteinExistence type="predicted"/>
<dbReference type="AlphaFoldDB" id="A0A248VV52"/>
<dbReference type="OrthoDB" id="9765721at2"/>
<feature type="transmembrane region" description="Helical" evidence="1">
    <location>
        <begin position="189"/>
        <end position="213"/>
    </location>
</feature>
<gene>
    <name evidence="2" type="ORF">CJU94_30315</name>
</gene>
<sequence length="357" mass="38725">MYDGKIGELYGIFIKNLLLQIITLGIYRFWTTTNTRRYIWSRMRFQGERFEYTGTGGELFKGFLLAIAILFSAVFAAAILSAILRAVTGSALLGALPPLVLYLVIAVVASGAYFSAQRYRLSRTQWCGIRGGMTGSSVVYGVVALLYGLLCIVTLGQMVPWMSMRLAERRINASSFGSLPFHFEGRARALYAAFLGMFAGVIVLLIVLGAIFVNSFTALVRVGHAPLKGHDPAALAALGSVFLFYLLFTVGALLIRCFYLALVTRHVMGNTTLGSQLRFGSSITAGRLLGMMLGNLAIVVVTLGLGWPIVLHRVVRLAADTLQVSGQLDPQTLAQNDQTPPRTGEGMLNLLDHGSAF</sequence>
<dbReference type="KEGG" id="parb:CJU94_30315"/>
<feature type="transmembrane region" description="Helical" evidence="1">
    <location>
        <begin position="288"/>
        <end position="310"/>
    </location>
</feature>
<dbReference type="Proteomes" id="UP000215158">
    <property type="component" value="Chromosome 2"/>
</dbReference>
<name>A0A248VV52_9BURK</name>
<feature type="transmembrane region" description="Helical" evidence="1">
    <location>
        <begin position="63"/>
        <end position="84"/>
    </location>
</feature>
<feature type="transmembrane region" description="Helical" evidence="1">
    <location>
        <begin position="233"/>
        <end position="255"/>
    </location>
</feature>
<feature type="transmembrane region" description="Helical" evidence="1">
    <location>
        <begin position="138"/>
        <end position="161"/>
    </location>
</feature>
<dbReference type="Pfam" id="PF05987">
    <property type="entry name" value="DUF898"/>
    <property type="match status" value="1"/>
</dbReference>
<protein>
    <recommendedName>
        <fullName evidence="4">DUF898 domain-containing protein</fullName>
    </recommendedName>
</protein>
<reference evidence="2 3" key="1">
    <citation type="submission" date="2017-08" db="EMBL/GenBank/DDBJ databases">
        <title>Identification and genetic characteristics of simultaneous BTEX- and naphthalene-degrading Paraburkholderia sp. BN5 isolated from petroleum-contaminated soil.</title>
        <authorList>
            <person name="Lee Y."/>
            <person name="Jeon C.O."/>
        </authorList>
    </citation>
    <scope>NUCLEOTIDE SEQUENCE [LARGE SCALE GENOMIC DNA]</scope>
    <source>
        <strain evidence="2 3">BN5</strain>
    </source>
</reference>
<evidence type="ECO:0000256" key="1">
    <source>
        <dbReference type="SAM" id="Phobius"/>
    </source>
</evidence>
<dbReference type="InterPro" id="IPR010295">
    <property type="entry name" value="DUF898"/>
</dbReference>
<dbReference type="EMBL" id="CP022990">
    <property type="protein sequence ID" value="ASW02392.1"/>
    <property type="molecule type" value="Genomic_DNA"/>
</dbReference>
<keyword evidence="1" id="KW-0472">Membrane</keyword>
<keyword evidence="1" id="KW-1133">Transmembrane helix</keyword>